<sequence length="117" mass="13108">MAWTSWLAVDWVLTSLDTYLPTRSLPPIARKSLFRASSCLLSTGWLSSIAMANSTKAVGVRPKRTRHDSIQSKPSLNHHSSPDPGDEPDPRQRQHLLFSALHTYLPCLTFLHFLVGN</sequence>
<organism evidence="2 3">
    <name type="scientific">Cercophora scortea</name>
    <dbReference type="NCBI Taxonomy" id="314031"/>
    <lineage>
        <taxon>Eukaryota</taxon>
        <taxon>Fungi</taxon>
        <taxon>Dikarya</taxon>
        <taxon>Ascomycota</taxon>
        <taxon>Pezizomycotina</taxon>
        <taxon>Sordariomycetes</taxon>
        <taxon>Sordariomycetidae</taxon>
        <taxon>Sordariales</taxon>
        <taxon>Lasiosphaeriaceae</taxon>
        <taxon>Cercophora</taxon>
    </lineage>
</organism>
<evidence type="ECO:0000313" key="2">
    <source>
        <dbReference type="EMBL" id="KAK3327074.1"/>
    </source>
</evidence>
<proteinExistence type="predicted"/>
<dbReference type="AlphaFoldDB" id="A0AAE0IL60"/>
<feature type="region of interest" description="Disordered" evidence="1">
    <location>
        <begin position="57"/>
        <end position="92"/>
    </location>
</feature>
<reference evidence="2" key="1">
    <citation type="journal article" date="2023" name="Mol. Phylogenet. Evol.">
        <title>Genome-scale phylogeny and comparative genomics of the fungal order Sordariales.</title>
        <authorList>
            <person name="Hensen N."/>
            <person name="Bonometti L."/>
            <person name="Westerberg I."/>
            <person name="Brannstrom I.O."/>
            <person name="Guillou S."/>
            <person name="Cros-Aarteil S."/>
            <person name="Calhoun S."/>
            <person name="Haridas S."/>
            <person name="Kuo A."/>
            <person name="Mondo S."/>
            <person name="Pangilinan J."/>
            <person name="Riley R."/>
            <person name="LaButti K."/>
            <person name="Andreopoulos B."/>
            <person name="Lipzen A."/>
            <person name="Chen C."/>
            <person name="Yan M."/>
            <person name="Daum C."/>
            <person name="Ng V."/>
            <person name="Clum A."/>
            <person name="Steindorff A."/>
            <person name="Ohm R.A."/>
            <person name="Martin F."/>
            <person name="Silar P."/>
            <person name="Natvig D.O."/>
            <person name="Lalanne C."/>
            <person name="Gautier V."/>
            <person name="Ament-Velasquez S.L."/>
            <person name="Kruys A."/>
            <person name="Hutchinson M.I."/>
            <person name="Powell A.J."/>
            <person name="Barry K."/>
            <person name="Miller A.N."/>
            <person name="Grigoriev I.V."/>
            <person name="Debuchy R."/>
            <person name="Gladieux P."/>
            <person name="Hiltunen Thoren M."/>
            <person name="Johannesson H."/>
        </authorList>
    </citation>
    <scope>NUCLEOTIDE SEQUENCE</scope>
    <source>
        <strain evidence="2">SMH4131-1</strain>
    </source>
</reference>
<comment type="caution">
    <text evidence="2">The sequence shown here is derived from an EMBL/GenBank/DDBJ whole genome shotgun (WGS) entry which is preliminary data.</text>
</comment>
<gene>
    <name evidence="2" type="ORF">B0T19DRAFT_420714</name>
</gene>
<dbReference type="EMBL" id="JAUEPO010000003">
    <property type="protein sequence ID" value="KAK3327074.1"/>
    <property type="molecule type" value="Genomic_DNA"/>
</dbReference>
<reference evidence="2" key="2">
    <citation type="submission" date="2023-06" db="EMBL/GenBank/DDBJ databases">
        <authorList>
            <consortium name="Lawrence Berkeley National Laboratory"/>
            <person name="Haridas S."/>
            <person name="Hensen N."/>
            <person name="Bonometti L."/>
            <person name="Westerberg I."/>
            <person name="Brannstrom I.O."/>
            <person name="Guillou S."/>
            <person name="Cros-Aarteil S."/>
            <person name="Calhoun S."/>
            <person name="Kuo A."/>
            <person name="Mondo S."/>
            <person name="Pangilinan J."/>
            <person name="Riley R."/>
            <person name="Labutti K."/>
            <person name="Andreopoulos B."/>
            <person name="Lipzen A."/>
            <person name="Chen C."/>
            <person name="Yanf M."/>
            <person name="Daum C."/>
            <person name="Ng V."/>
            <person name="Clum A."/>
            <person name="Steindorff A."/>
            <person name="Ohm R."/>
            <person name="Martin F."/>
            <person name="Silar P."/>
            <person name="Natvig D."/>
            <person name="Lalanne C."/>
            <person name="Gautier V."/>
            <person name="Ament-Velasquez S.L."/>
            <person name="Kruys A."/>
            <person name="Hutchinson M.I."/>
            <person name="Powell A.J."/>
            <person name="Barry K."/>
            <person name="Miller A.N."/>
            <person name="Grigoriev I.V."/>
            <person name="Debuchy R."/>
            <person name="Gladieux P."/>
            <person name="Thoren M.H."/>
            <person name="Johannesson H."/>
        </authorList>
    </citation>
    <scope>NUCLEOTIDE SEQUENCE</scope>
    <source>
        <strain evidence="2">SMH4131-1</strain>
    </source>
</reference>
<evidence type="ECO:0000256" key="1">
    <source>
        <dbReference type="SAM" id="MobiDB-lite"/>
    </source>
</evidence>
<name>A0AAE0IL60_9PEZI</name>
<evidence type="ECO:0000313" key="3">
    <source>
        <dbReference type="Proteomes" id="UP001286456"/>
    </source>
</evidence>
<accession>A0AAE0IL60</accession>
<dbReference type="Proteomes" id="UP001286456">
    <property type="component" value="Unassembled WGS sequence"/>
</dbReference>
<protein>
    <submittedName>
        <fullName evidence="2">Uncharacterized protein</fullName>
    </submittedName>
</protein>
<keyword evidence="3" id="KW-1185">Reference proteome</keyword>